<evidence type="ECO:0000256" key="7">
    <source>
        <dbReference type="ARBA" id="ARBA00023136"/>
    </source>
</evidence>
<evidence type="ECO:0000256" key="2">
    <source>
        <dbReference type="ARBA" id="ARBA00022448"/>
    </source>
</evidence>
<organism evidence="11 12">
    <name type="scientific">Hwanghaeella grinnelliae</name>
    <dbReference type="NCBI Taxonomy" id="2500179"/>
    <lineage>
        <taxon>Bacteria</taxon>
        <taxon>Pseudomonadati</taxon>
        <taxon>Pseudomonadota</taxon>
        <taxon>Alphaproteobacteria</taxon>
        <taxon>Rhodospirillales</taxon>
        <taxon>Rhodospirillaceae</taxon>
        <taxon>Hwanghaeella</taxon>
    </lineage>
</organism>
<evidence type="ECO:0000313" key="12">
    <source>
        <dbReference type="Proteomes" id="UP000287447"/>
    </source>
</evidence>
<feature type="transmembrane region" description="Helical" evidence="9">
    <location>
        <begin position="133"/>
        <end position="150"/>
    </location>
</feature>
<keyword evidence="4 9" id="KW-0997">Cell inner membrane</keyword>
<evidence type="ECO:0000313" key="11">
    <source>
        <dbReference type="EMBL" id="RVU38382.1"/>
    </source>
</evidence>
<dbReference type="GO" id="GO:0022857">
    <property type="term" value="F:transmembrane transporter activity"/>
    <property type="evidence" value="ECO:0007669"/>
    <property type="project" value="UniProtKB-UniRule"/>
</dbReference>
<dbReference type="InterPro" id="IPR007387">
    <property type="entry name" value="TRAP_DctQ"/>
</dbReference>
<evidence type="ECO:0000256" key="1">
    <source>
        <dbReference type="ARBA" id="ARBA00004429"/>
    </source>
</evidence>
<dbReference type="OrthoDB" id="7866592at2"/>
<name>A0A437QV38_9PROT</name>
<sequence>MGNSSTGRRTVQRAVQLIECVAGIVLGMATILIVASAIGRYVLAVPVPDAFDLSRLILGVAIAWGLASVAWHGTHIKVDFFAHAFAPAARRWVNLFAWLVLLVFTALMTWKIWERVDATMAGGDATMDMRLPLWPFFLAIWLGLLAALFTNAMKVWRIFTVGSDLEEFDGVDEHLSEERQ</sequence>
<evidence type="ECO:0000256" key="8">
    <source>
        <dbReference type="ARBA" id="ARBA00038436"/>
    </source>
</evidence>
<dbReference type="GO" id="GO:0005886">
    <property type="term" value="C:plasma membrane"/>
    <property type="evidence" value="ECO:0007669"/>
    <property type="project" value="UniProtKB-SubCell"/>
</dbReference>
<comment type="similarity">
    <text evidence="8 9">Belongs to the TRAP transporter small permease family.</text>
</comment>
<feature type="transmembrane region" description="Helical" evidence="9">
    <location>
        <begin position="21"/>
        <end position="41"/>
    </location>
</feature>
<dbReference type="Pfam" id="PF04290">
    <property type="entry name" value="DctQ"/>
    <property type="match status" value="1"/>
</dbReference>
<feature type="transmembrane region" description="Helical" evidence="9">
    <location>
        <begin position="53"/>
        <end position="71"/>
    </location>
</feature>
<evidence type="ECO:0000259" key="10">
    <source>
        <dbReference type="Pfam" id="PF04290"/>
    </source>
</evidence>
<reference evidence="12" key="1">
    <citation type="submission" date="2019-01" db="EMBL/GenBank/DDBJ databases">
        <title>Gri0909 isolated from a small marine red alga.</title>
        <authorList>
            <person name="Kim J."/>
            <person name="Jeong S.E."/>
            <person name="Jeon C.O."/>
        </authorList>
    </citation>
    <scope>NUCLEOTIDE SEQUENCE [LARGE SCALE GENOMIC DNA]</scope>
    <source>
        <strain evidence="12">Gri0909</strain>
    </source>
</reference>
<gene>
    <name evidence="11" type="ORF">EOI86_03595</name>
</gene>
<comment type="caution">
    <text evidence="11">The sequence shown here is derived from an EMBL/GenBank/DDBJ whole genome shotgun (WGS) entry which is preliminary data.</text>
</comment>
<keyword evidence="5 9" id="KW-0812">Transmembrane</keyword>
<comment type="subunit">
    <text evidence="9">The complex comprises the extracytoplasmic solute receptor protein and the two transmembrane proteins.</text>
</comment>
<evidence type="ECO:0000256" key="3">
    <source>
        <dbReference type="ARBA" id="ARBA00022475"/>
    </source>
</evidence>
<keyword evidence="7 9" id="KW-0472">Membrane</keyword>
<evidence type="ECO:0000256" key="4">
    <source>
        <dbReference type="ARBA" id="ARBA00022519"/>
    </source>
</evidence>
<proteinExistence type="inferred from homology"/>
<feature type="domain" description="Tripartite ATP-independent periplasmic transporters DctQ component" evidence="10">
    <location>
        <begin position="30"/>
        <end position="159"/>
    </location>
</feature>
<comment type="subcellular location">
    <subcellularLocation>
        <location evidence="1 9">Cell inner membrane</location>
        <topology evidence="1 9">Multi-pass membrane protein</topology>
    </subcellularLocation>
</comment>
<comment type="function">
    <text evidence="9">Part of the tripartite ATP-independent periplasmic (TRAP) transport system.</text>
</comment>
<dbReference type="PANTHER" id="PTHR35011">
    <property type="entry name" value="2,3-DIKETO-L-GULONATE TRAP TRANSPORTER SMALL PERMEASE PROTEIN YIAM"/>
    <property type="match status" value="1"/>
</dbReference>
<dbReference type="RefSeq" id="WP_127763754.1">
    <property type="nucleotide sequence ID" value="NZ_SADE01000001.1"/>
</dbReference>
<keyword evidence="12" id="KW-1185">Reference proteome</keyword>
<evidence type="ECO:0000256" key="6">
    <source>
        <dbReference type="ARBA" id="ARBA00022989"/>
    </source>
</evidence>
<dbReference type="InterPro" id="IPR055348">
    <property type="entry name" value="DctQ"/>
</dbReference>
<evidence type="ECO:0000256" key="5">
    <source>
        <dbReference type="ARBA" id="ARBA00022692"/>
    </source>
</evidence>
<keyword evidence="2 9" id="KW-0813">Transport</keyword>
<dbReference type="AlphaFoldDB" id="A0A437QV38"/>
<dbReference type="PANTHER" id="PTHR35011:SF2">
    <property type="entry name" value="2,3-DIKETO-L-GULONATE TRAP TRANSPORTER SMALL PERMEASE PROTEIN YIAM"/>
    <property type="match status" value="1"/>
</dbReference>
<evidence type="ECO:0000256" key="9">
    <source>
        <dbReference type="RuleBase" id="RU369079"/>
    </source>
</evidence>
<protein>
    <recommendedName>
        <fullName evidence="9">TRAP transporter small permease protein</fullName>
    </recommendedName>
</protein>
<accession>A0A437QV38</accession>
<dbReference type="EMBL" id="SADE01000001">
    <property type="protein sequence ID" value="RVU38382.1"/>
    <property type="molecule type" value="Genomic_DNA"/>
</dbReference>
<keyword evidence="6 9" id="KW-1133">Transmembrane helix</keyword>
<feature type="transmembrane region" description="Helical" evidence="9">
    <location>
        <begin position="92"/>
        <end position="113"/>
    </location>
</feature>
<dbReference type="Proteomes" id="UP000287447">
    <property type="component" value="Unassembled WGS sequence"/>
</dbReference>
<dbReference type="GO" id="GO:0015740">
    <property type="term" value="P:C4-dicarboxylate transport"/>
    <property type="evidence" value="ECO:0007669"/>
    <property type="project" value="TreeGrafter"/>
</dbReference>
<keyword evidence="3" id="KW-1003">Cell membrane</keyword>